<sequence length="218" mass="22008">MPTTRTAGIRYRGLTARDLALIAVFAAFIAVLSISGQITVPLSPVPITLQTLGIMLAPALLGWKRGTLAVAVFLVLGLAGLPLFAGGAGGLGVLAGPSAGFIVSWIPAALVIGFLTDLMVRGGRYRFWAGLAVNVLGGVLVVYAVGVPWLGVAMGNDHLAALVAMVAYLPGDLAKAVIASLIAAAVYRAYPIPPAGRPVIEEAGTGDKGDGAARGEGA</sequence>
<evidence type="ECO:0000256" key="9">
    <source>
        <dbReference type="SAM" id="Phobius"/>
    </source>
</evidence>
<evidence type="ECO:0000256" key="5">
    <source>
        <dbReference type="ARBA" id="ARBA00022692"/>
    </source>
</evidence>
<reference evidence="10 11" key="1">
    <citation type="submission" date="2021-05" db="EMBL/GenBank/DDBJ databases">
        <title>Direct Submission.</title>
        <authorList>
            <person name="Li K."/>
            <person name="Gao J."/>
        </authorList>
    </citation>
    <scope>NUCLEOTIDE SEQUENCE [LARGE SCALE GENOMIC DNA]</scope>
    <source>
        <strain evidence="10 11">Mg02</strain>
    </source>
</reference>
<dbReference type="InterPro" id="IPR003784">
    <property type="entry name" value="BioY"/>
</dbReference>
<dbReference type="Gene3D" id="1.10.1760.20">
    <property type="match status" value="1"/>
</dbReference>
<feature type="transmembrane region" description="Helical" evidence="9">
    <location>
        <begin position="127"/>
        <end position="150"/>
    </location>
</feature>
<feature type="transmembrane region" description="Helical" evidence="9">
    <location>
        <begin position="45"/>
        <end position="63"/>
    </location>
</feature>
<feature type="transmembrane region" description="Helical" evidence="9">
    <location>
        <begin position="162"/>
        <end position="187"/>
    </location>
</feature>
<evidence type="ECO:0000256" key="7">
    <source>
        <dbReference type="ARBA" id="ARBA00023136"/>
    </source>
</evidence>
<name>A0ABX8BLE0_9ACTN</name>
<proteinExistence type="inferred from homology"/>
<evidence type="ECO:0000256" key="4">
    <source>
        <dbReference type="ARBA" id="ARBA00022475"/>
    </source>
</evidence>
<evidence type="ECO:0000313" key="11">
    <source>
        <dbReference type="Proteomes" id="UP000676079"/>
    </source>
</evidence>
<accession>A0ABX8BLE0</accession>
<organism evidence="10 11">
    <name type="scientific">Nocardiopsis changdeensis</name>
    <dbReference type="NCBI Taxonomy" id="2831969"/>
    <lineage>
        <taxon>Bacteria</taxon>
        <taxon>Bacillati</taxon>
        <taxon>Actinomycetota</taxon>
        <taxon>Actinomycetes</taxon>
        <taxon>Streptosporangiales</taxon>
        <taxon>Nocardiopsidaceae</taxon>
        <taxon>Nocardiopsis</taxon>
    </lineage>
</organism>
<dbReference type="PANTHER" id="PTHR34295:SF4">
    <property type="entry name" value="BIOTIN TRANSPORTER BIOY-RELATED"/>
    <property type="match status" value="1"/>
</dbReference>
<evidence type="ECO:0000256" key="2">
    <source>
        <dbReference type="ARBA" id="ARBA00010692"/>
    </source>
</evidence>
<keyword evidence="7 8" id="KW-0472">Membrane</keyword>
<feature type="transmembrane region" description="Helical" evidence="9">
    <location>
        <begin position="70"/>
        <end position="95"/>
    </location>
</feature>
<dbReference type="RefSeq" id="WP_220562837.1">
    <property type="nucleotide sequence ID" value="NZ_CP074133.1"/>
</dbReference>
<evidence type="ECO:0000313" key="10">
    <source>
        <dbReference type="EMBL" id="QUX21613.1"/>
    </source>
</evidence>
<evidence type="ECO:0000256" key="1">
    <source>
        <dbReference type="ARBA" id="ARBA00004651"/>
    </source>
</evidence>
<evidence type="ECO:0000256" key="6">
    <source>
        <dbReference type="ARBA" id="ARBA00022989"/>
    </source>
</evidence>
<dbReference type="PANTHER" id="PTHR34295">
    <property type="entry name" value="BIOTIN TRANSPORTER BIOY"/>
    <property type="match status" value="1"/>
</dbReference>
<gene>
    <name evidence="10" type="ORF">KGD84_24940</name>
</gene>
<keyword evidence="3 8" id="KW-0813">Transport</keyword>
<keyword evidence="11" id="KW-1185">Reference proteome</keyword>
<dbReference type="EMBL" id="CP074133">
    <property type="protein sequence ID" value="QUX21613.1"/>
    <property type="molecule type" value="Genomic_DNA"/>
</dbReference>
<protein>
    <recommendedName>
        <fullName evidence="8">Biotin transporter</fullName>
    </recommendedName>
</protein>
<keyword evidence="4 8" id="KW-1003">Cell membrane</keyword>
<dbReference type="Pfam" id="PF02632">
    <property type="entry name" value="BioY"/>
    <property type="match status" value="1"/>
</dbReference>
<keyword evidence="6 9" id="KW-1133">Transmembrane helix</keyword>
<evidence type="ECO:0000256" key="3">
    <source>
        <dbReference type="ARBA" id="ARBA00022448"/>
    </source>
</evidence>
<dbReference type="Proteomes" id="UP000676079">
    <property type="component" value="Chromosome"/>
</dbReference>
<keyword evidence="5 9" id="KW-0812">Transmembrane</keyword>
<feature type="transmembrane region" description="Helical" evidence="9">
    <location>
        <begin position="101"/>
        <end position="120"/>
    </location>
</feature>
<feature type="transmembrane region" description="Helical" evidence="9">
    <location>
        <begin position="20"/>
        <end position="39"/>
    </location>
</feature>
<comment type="subcellular location">
    <subcellularLocation>
        <location evidence="1 8">Cell membrane</location>
        <topology evidence="1 8">Multi-pass membrane protein</topology>
    </subcellularLocation>
</comment>
<evidence type="ECO:0000256" key="8">
    <source>
        <dbReference type="PIRNR" id="PIRNR016661"/>
    </source>
</evidence>
<dbReference type="PIRSF" id="PIRSF016661">
    <property type="entry name" value="BioY"/>
    <property type="match status" value="1"/>
</dbReference>
<comment type="similarity">
    <text evidence="2 8">Belongs to the BioY family.</text>
</comment>